<accession>A0A2Z7B3C8</accession>
<name>A0A2Z7B3C8_9LAMI</name>
<organism evidence="2 3">
    <name type="scientific">Dorcoceras hygrometricum</name>
    <dbReference type="NCBI Taxonomy" id="472368"/>
    <lineage>
        <taxon>Eukaryota</taxon>
        <taxon>Viridiplantae</taxon>
        <taxon>Streptophyta</taxon>
        <taxon>Embryophyta</taxon>
        <taxon>Tracheophyta</taxon>
        <taxon>Spermatophyta</taxon>
        <taxon>Magnoliopsida</taxon>
        <taxon>eudicotyledons</taxon>
        <taxon>Gunneridae</taxon>
        <taxon>Pentapetalae</taxon>
        <taxon>asterids</taxon>
        <taxon>lamiids</taxon>
        <taxon>Lamiales</taxon>
        <taxon>Gesneriaceae</taxon>
        <taxon>Didymocarpoideae</taxon>
        <taxon>Trichosporeae</taxon>
        <taxon>Loxocarpinae</taxon>
        <taxon>Dorcoceras</taxon>
    </lineage>
</organism>
<dbReference type="EMBL" id="KV010160">
    <property type="protein sequence ID" value="KZV28206.1"/>
    <property type="molecule type" value="Genomic_DNA"/>
</dbReference>
<evidence type="ECO:0000313" key="2">
    <source>
        <dbReference type="EMBL" id="KZV28206.1"/>
    </source>
</evidence>
<gene>
    <name evidence="2" type="ORF">F511_20872</name>
</gene>
<protein>
    <submittedName>
        <fullName evidence="2">Uncharacterized protein</fullName>
    </submittedName>
</protein>
<dbReference type="AlphaFoldDB" id="A0A2Z7B3C8"/>
<reference evidence="2 3" key="1">
    <citation type="journal article" date="2015" name="Proc. Natl. Acad. Sci. U.S.A.">
        <title>The resurrection genome of Boea hygrometrica: A blueprint for survival of dehydration.</title>
        <authorList>
            <person name="Xiao L."/>
            <person name="Yang G."/>
            <person name="Zhang L."/>
            <person name="Yang X."/>
            <person name="Zhao S."/>
            <person name="Ji Z."/>
            <person name="Zhou Q."/>
            <person name="Hu M."/>
            <person name="Wang Y."/>
            <person name="Chen M."/>
            <person name="Xu Y."/>
            <person name="Jin H."/>
            <person name="Xiao X."/>
            <person name="Hu G."/>
            <person name="Bao F."/>
            <person name="Hu Y."/>
            <person name="Wan P."/>
            <person name="Li L."/>
            <person name="Deng X."/>
            <person name="Kuang T."/>
            <person name="Xiang C."/>
            <person name="Zhu J.K."/>
            <person name="Oliver M.J."/>
            <person name="He Y."/>
        </authorList>
    </citation>
    <scope>NUCLEOTIDE SEQUENCE [LARGE SCALE GENOMIC DNA]</scope>
    <source>
        <strain evidence="3">cv. XS01</strain>
    </source>
</reference>
<sequence length="64" mass="7054">MAKRSNSGTEELQRGTIQNGSKWCCGDIGGRRYGQTFEEDRAIEPRNGPMVAVRTMLGEPIPAE</sequence>
<evidence type="ECO:0000313" key="3">
    <source>
        <dbReference type="Proteomes" id="UP000250235"/>
    </source>
</evidence>
<feature type="region of interest" description="Disordered" evidence="1">
    <location>
        <begin position="1"/>
        <end position="21"/>
    </location>
</feature>
<keyword evidence="3" id="KW-1185">Reference proteome</keyword>
<evidence type="ECO:0000256" key="1">
    <source>
        <dbReference type="SAM" id="MobiDB-lite"/>
    </source>
</evidence>
<proteinExistence type="predicted"/>
<dbReference type="Proteomes" id="UP000250235">
    <property type="component" value="Unassembled WGS sequence"/>
</dbReference>